<organism evidence="2 3">
    <name type="scientific">Actinomarinicola tropica</name>
    <dbReference type="NCBI Taxonomy" id="2789776"/>
    <lineage>
        <taxon>Bacteria</taxon>
        <taxon>Bacillati</taxon>
        <taxon>Actinomycetota</taxon>
        <taxon>Acidimicrobiia</taxon>
        <taxon>Acidimicrobiales</taxon>
        <taxon>Iamiaceae</taxon>
        <taxon>Actinomarinicola</taxon>
    </lineage>
</organism>
<gene>
    <name evidence="2" type="ORF">GH723_15630</name>
</gene>
<dbReference type="RefSeq" id="WP_153760519.1">
    <property type="nucleotide sequence ID" value="NZ_CP045851.1"/>
</dbReference>
<accession>A0A5Q2RT75</accession>
<dbReference type="Proteomes" id="UP000334019">
    <property type="component" value="Chromosome"/>
</dbReference>
<dbReference type="AlphaFoldDB" id="A0A5Q2RT75"/>
<proteinExistence type="predicted"/>
<feature type="transmembrane region" description="Helical" evidence="1">
    <location>
        <begin position="27"/>
        <end position="50"/>
    </location>
</feature>
<evidence type="ECO:0008006" key="4">
    <source>
        <dbReference type="Google" id="ProtNLM"/>
    </source>
</evidence>
<sequence>MAMTDTPTTTSSDAPVLTFKRRTIDSFLISLGVVATVVLVVAGALLNWGASFSDDYVYDELSSQNITFPPAEALEAEGRDDLMKFAGVQVTTGEHAEAYASYIDGHLQETAGGMTYAELGTPERAARGALETAIADGADDATIADLQAELDEVSGQRNTLFKGETLRGLLLSAFAWSTVGQIAGYAALGAFIAAGVMAVLVVLGLRHHHKVVVMES</sequence>
<keyword evidence="1" id="KW-0812">Transmembrane</keyword>
<dbReference type="EMBL" id="CP045851">
    <property type="protein sequence ID" value="QGG96415.1"/>
    <property type="molecule type" value="Genomic_DNA"/>
</dbReference>
<keyword evidence="1" id="KW-0472">Membrane</keyword>
<feature type="transmembrane region" description="Helical" evidence="1">
    <location>
        <begin position="182"/>
        <end position="205"/>
    </location>
</feature>
<evidence type="ECO:0000313" key="2">
    <source>
        <dbReference type="EMBL" id="QGG96415.1"/>
    </source>
</evidence>
<dbReference type="KEGG" id="atq:GH723_15630"/>
<name>A0A5Q2RT75_9ACTN</name>
<evidence type="ECO:0000313" key="3">
    <source>
        <dbReference type="Proteomes" id="UP000334019"/>
    </source>
</evidence>
<keyword evidence="1" id="KW-1133">Transmembrane helix</keyword>
<reference evidence="2 3" key="1">
    <citation type="submission" date="2019-11" db="EMBL/GenBank/DDBJ databases">
        <authorList>
            <person name="He Y."/>
        </authorList>
    </citation>
    <scope>NUCLEOTIDE SEQUENCE [LARGE SCALE GENOMIC DNA]</scope>
    <source>
        <strain evidence="2 3">SCSIO 58843</strain>
    </source>
</reference>
<protein>
    <recommendedName>
        <fullName evidence="4">Aromatic ring-opening dioxygenase LigA</fullName>
    </recommendedName>
</protein>
<evidence type="ECO:0000256" key="1">
    <source>
        <dbReference type="SAM" id="Phobius"/>
    </source>
</evidence>
<keyword evidence="3" id="KW-1185">Reference proteome</keyword>